<dbReference type="InterPro" id="IPR047262">
    <property type="entry name" value="PRX-like1"/>
</dbReference>
<accession>A0ABQ4NQJ9</accession>
<dbReference type="InterPro" id="IPR000866">
    <property type="entry name" value="AhpC/TSA"/>
</dbReference>
<dbReference type="PROSITE" id="PS51352">
    <property type="entry name" value="THIOREDOXIN_2"/>
    <property type="match status" value="1"/>
</dbReference>
<dbReference type="EMBL" id="BPFH01000006">
    <property type="protein sequence ID" value="GIT96555.1"/>
    <property type="molecule type" value="Genomic_DNA"/>
</dbReference>
<evidence type="ECO:0000313" key="2">
    <source>
        <dbReference type="EMBL" id="GIT96555.1"/>
    </source>
</evidence>
<evidence type="ECO:0000259" key="1">
    <source>
        <dbReference type="PROSITE" id="PS51352"/>
    </source>
</evidence>
<organism evidence="2 3">
    <name type="scientific">Jannaschia pagri</name>
    <dbReference type="NCBI Taxonomy" id="2829797"/>
    <lineage>
        <taxon>Bacteria</taxon>
        <taxon>Pseudomonadati</taxon>
        <taxon>Pseudomonadota</taxon>
        <taxon>Alphaproteobacteria</taxon>
        <taxon>Rhodobacterales</taxon>
        <taxon>Roseobacteraceae</taxon>
        <taxon>Jannaschia</taxon>
    </lineage>
</organism>
<dbReference type="Pfam" id="PF00578">
    <property type="entry name" value="AhpC-TSA"/>
    <property type="match status" value="1"/>
</dbReference>
<dbReference type="Proteomes" id="UP000786693">
    <property type="component" value="Unassembled WGS sequence"/>
</dbReference>
<dbReference type="InterPro" id="IPR013766">
    <property type="entry name" value="Thioredoxin_domain"/>
</dbReference>
<reference evidence="2 3" key="1">
    <citation type="submission" date="2021-05" db="EMBL/GenBank/DDBJ databases">
        <title>Bacteria Genome sequencing.</title>
        <authorList>
            <person name="Takabe Y."/>
            <person name="Nakajima Y."/>
            <person name="Suzuki S."/>
            <person name="Shiozaki T."/>
        </authorList>
    </citation>
    <scope>NUCLEOTIDE SEQUENCE [LARGE SCALE GENOMIC DNA]</scope>
    <source>
        <strain evidence="2 3">AI_62</strain>
    </source>
</reference>
<feature type="domain" description="Thioredoxin" evidence="1">
    <location>
        <begin position="9"/>
        <end position="154"/>
    </location>
</feature>
<name>A0ABQ4NQJ9_9RHOB</name>
<dbReference type="CDD" id="cd02969">
    <property type="entry name" value="PRX_like1"/>
    <property type="match status" value="1"/>
</dbReference>
<dbReference type="RefSeq" id="WP_220750048.1">
    <property type="nucleotide sequence ID" value="NZ_BPFH01000006.1"/>
</dbReference>
<dbReference type="PANTHER" id="PTHR43640:SF1">
    <property type="entry name" value="THIOREDOXIN-DEPENDENT PEROXIREDOXIN"/>
    <property type="match status" value="1"/>
</dbReference>
<comment type="caution">
    <text evidence="2">The sequence shown here is derived from an EMBL/GenBank/DDBJ whole genome shotgun (WGS) entry which is preliminary data.</text>
</comment>
<dbReference type="SUPFAM" id="SSF52833">
    <property type="entry name" value="Thioredoxin-like"/>
    <property type="match status" value="1"/>
</dbReference>
<sequence>MALTETPKIDFGQPCPDFTLPDATGTRFARDDLAGPGGLVVAFICNHCPYVIRQIDGLAADLAALAGAGVGACCIMPNDWTAYPADAPDRMGAFAAAHGLTVPYLVDETQAVARAMGAVCTPDLFGYGPDLTLRYRGRPAELRAAMEAVTRGADVPDQVPGMGCSIKWR</sequence>
<gene>
    <name evidence="2" type="ORF">JANAI62_31780</name>
</gene>
<dbReference type="PANTHER" id="PTHR43640">
    <property type="entry name" value="OS07G0260300 PROTEIN"/>
    <property type="match status" value="1"/>
</dbReference>
<evidence type="ECO:0000313" key="3">
    <source>
        <dbReference type="Proteomes" id="UP000786693"/>
    </source>
</evidence>
<proteinExistence type="predicted"/>
<dbReference type="InterPro" id="IPR036249">
    <property type="entry name" value="Thioredoxin-like_sf"/>
</dbReference>
<keyword evidence="3" id="KW-1185">Reference proteome</keyword>
<protein>
    <submittedName>
        <fullName evidence="2">Thioredoxin family protein</fullName>
    </submittedName>
</protein>
<dbReference type="Gene3D" id="3.40.30.10">
    <property type="entry name" value="Glutaredoxin"/>
    <property type="match status" value="1"/>
</dbReference>